<dbReference type="OMA" id="FEDKIMQ"/>
<feature type="region of interest" description="Disordered" evidence="6">
    <location>
        <begin position="21"/>
        <end position="116"/>
    </location>
</feature>
<dbReference type="Pfam" id="PF12066">
    <property type="entry name" value="SERRATE_Ars2_N"/>
    <property type="match status" value="1"/>
</dbReference>
<dbReference type="GO" id="GO:0003676">
    <property type="term" value="F:nucleic acid binding"/>
    <property type="evidence" value="ECO:0007669"/>
    <property type="project" value="InterPro"/>
</dbReference>
<dbReference type="InterPro" id="IPR007042">
    <property type="entry name" value="SERRATE/Ars2_C"/>
</dbReference>
<comment type="subcellular location">
    <subcellularLocation>
        <location evidence="1">Nucleus</location>
    </subcellularLocation>
</comment>
<feature type="compositionally biased region" description="Basic and acidic residues" evidence="6">
    <location>
        <begin position="43"/>
        <end position="104"/>
    </location>
</feature>
<evidence type="ECO:0000256" key="6">
    <source>
        <dbReference type="SAM" id="MobiDB-lite"/>
    </source>
</evidence>
<dbReference type="HOGENOM" id="CLU_008560_0_0_1"/>
<evidence type="ECO:0000256" key="2">
    <source>
        <dbReference type="ARBA" id="ARBA00005407"/>
    </source>
</evidence>
<dbReference type="Proteomes" id="UP000014500">
    <property type="component" value="Unassembled WGS sequence"/>
</dbReference>
<evidence type="ECO:0000259" key="7">
    <source>
        <dbReference type="Pfam" id="PF04959"/>
    </source>
</evidence>
<feature type="region of interest" description="Disordered" evidence="6">
    <location>
        <begin position="858"/>
        <end position="902"/>
    </location>
</feature>
<dbReference type="EnsemblMetazoa" id="SMAR011578-RA">
    <property type="protein sequence ID" value="SMAR011578-PA"/>
    <property type="gene ID" value="SMAR011578"/>
</dbReference>
<dbReference type="PANTHER" id="PTHR13165">
    <property type="entry name" value="ARSENITE-RESISTANCE PROTEIN 2"/>
    <property type="match status" value="1"/>
</dbReference>
<dbReference type="InterPro" id="IPR021933">
    <property type="entry name" value="SERRATE/Ars2_N"/>
</dbReference>
<protein>
    <recommendedName>
        <fullName evidence="3">Serrate RNA effector molecule homolog</fullName>
    </recommendedName>
    <alternativeName>
        <fullName evidence="5">Arsenite-resistance protein 2 homolog</fullName>
    </alternativeName>
</protein>
<dbReference type="InterPro" id="IPR039727">
    <property type="entry name" value="SE/Ars2"/>
</dbReference>
<dbReference type="Pfam" id="PF04959">
    <property type="entry name" value="ARS2"/>
    <property type="match status" value="1"/>
</dbReference>
<dbReference type="EMBL" id="JH432074">
    <property type="status" value="NOT_ANNOTATED_CDS"/>
    <property type="molecule type" value="Genomic_DNA"/>
</dbReference>
<dbReference type="eggNOG" id="KOG2295">
    <property type="taxonomic scope" value="Eukaryota"/>
</dbReference>
<evidence type="ECO:0000256" key="1">
    <source>
        <dbReference type="ARBA" id="ARBA00004123"/>
    </source>
</evidence>
<dbReference type="SUPFAM" id="SSF54928">
    <property type="entry name" value="RNA-binding domain, RBD"/>
    <property type="match status" value="1"/>
</dbReference>
<evidence type="ECO:0000256" key="3">
    <source>
        <dbReference type="ARBA" id="ARBA00017364"/>
    </source>
</evidence>
<dbReference type="InterPro" id="IPR035979">
    <property type="entry name" value="RBD_domain_sf"/>
</dbReference>
<feature type="compositionally biased region" description="Basic and acidic residues" evidence="6">
    <location>
        <begin position="377"/>
        <end position="404"/>
    </location>
</feature>
<evidence type="ECO:0000256" key="4">
    <source>
        <dbReference type="ARBA" id="ARBA00023242"/>
    </source>
</evidence>
<dbReference type="GO" id="GO:0016604">
    <property type="term" value="C:nuclear body"/>
    <property type="evidence" value="ECO:0007669"/>
    <property type="project" value="TreeGrafter"/>
</dbReference>
<proteinExistence type="inferred from homology"/>
<organism evidence="9 10">
    <name type="scientific">Strigamia maritima</name>
    <name type="common">European centipede</name>
    <name type="synonym">Geophilus maritimus</name>
    <dbReference type="NCBI Taxonomy" id="126957"/>
    <lineage>
        <taxon>Eukaryota</taxon>
        <taxon>Metazoa</taxon>
        <taxon>Ecdysozoa</taxon>
        <taxon>Arthropoda</taxon>
        <taxon>Myriapoda</taxon>
        <taxon>Chilopoda</taxon>
        <taxon>Pleurostigmophora</taxon>
        <taxon>Geophilomorpha</taxon>
        <taxon>Linotaeniidae</taxon>
        <taxon>Strigamia</taxon>
    </lineage>
</organism>
<evidence type="ECO:0000313" key="10">
    <source>
        <dbReference type="Proteomes" id="UP000014500"/>
    </source>
</evidence>
<name>T1JCQ9_STRMM</name>
<dbReference type="PhylomeDB" id="T1JCQ9"/>
<dbReference type="AlphaFoldDB" id="T1JCQ9"/>
<sequence length="902" mass="103512">MSNLAAQFADKAPAVSIVRPARPRKIDYHQQLASAMGDSDDDYDRRRRDKFRKERSDYQDRRGDDRGRRGGDEWIDSRRDRNRREYRDYDPRKRDRYSPPRHEVSPPMKRMRRDWDDRNNYPTYDMGYGGGGGGGNTGGGAMMATHQNWGPPIDVAPVQHGYGGGPGNIPREQDHGPTQPPIMTFKQFLASQDDTISDEEAVKKYNEYKLEFRRQQLNEFFLSHKEEEWFKSKYHPEECGKRLTDQMSGLKKRLQVFMELMDKNMMDVSIDADKSDEIVKILDAFVIKLEGGNDLDLTILDQSPEEIEKLEKKHQEHQLLEAAFAAAKKEESSKKKEKSKDPSKRSKKKKRHKYDENEESASDSESESDAVPGPENTSRDAFKEDNNSQDATKQKSDDNAKEEGETSDTQLKKPSSPVDESSKEVAIEAPKSNEAPVEPEDNNNLEPRPLHRSCSIFLRNLAPTITKQEVEAMCRRYSGFLRVAIADPQPERRFFRRGWVTFERGVNIKEICWNLNNIRLRDCELGAIVNRDLTRRIRSISGIASHKQVVRADIKLAAKIIQNFDSRHELWTEEKDGQENTIASFGLISKNPLLKNITDYLIEEANAEEEELLGMSGQDEKSKDDQGDTTVERDDALIKVVDRLLLYLRIVHSIDYYNHSDYPNEDEMPNRCGIMHARGPPPNSKVTQQELNEYITTFEQKINPFLQPLTKLNDDEALKLGKKDPEAEVEKFIQANTQELAKDKWLCPLSGKKFKGPEFVRKHIFNKHAEKIEEVEFFNNYLLDPKRPQLPEHPGNKIQGNMGFAGNRGDAYPVQPPNFMPTPQYSYTGYGQQGSRGHMAQSHMGSAGNQSGMYSAGGNYRSNYNESFHRSSGYYQKRGRRQDPREIIGYSDLDAPDDADQF</sequence>
<evidence type="ECO:0000313" key="9">
    <source>
        <dbReference type="EnsemblMetazoa" id="SMAR011578-PA"/>
    </source>
</evidence>
<comment type="similarity">
    <text evidence="2">Belongs to the ARS2 family.</text>
</comment>
<keyword evidence="4" id="KW-0539">Nucleus</keyword>
<feature type="region of interest" description="Disordered" evidence="6">
    <location>
        <begin position="831"/>
        <end position="850"/>
    </location>
</feature>
<dbReference type="STRING" id="126957.T1JCQ9"/>
<feature type="domain" description="SERRATE/Ars2 C-terminal" evidence="7">
    <location>
        <begin position="678"/>
        <end position="859"/>
    </location>
</feature>
<dbReference type="CDD" id="cd00590">
    <property type="entry name" value="RRM_SF"/>
    <property type="match status" value="1"/>
</dbReference>
<reference evidence="10" key="1">
    <citation type="submission" date="2011-05" db="EMBL/GenBank/DDBJ databases">
        <authorList>
            <person name="Richards S.R."/>
            <person name="Qu J."/>
            <person name="Jiang H."/>
            <person name="Jhangiani S.N."/>
            <person name="Agravi P."/>
            <person name="Goodspeed R."/>
            <person name="Gross S."/>
            <person name="Mandapat C."/>
            <person name="Jackson L."/>
            <person name="Mathew T."/>
            <person name="Pu L."/>
            <person name="Thornton R."/>
            <person name="Saada N."/>
            <person name="Wilczek-Boney K.B."/>
            <person name="Lee S."/>
            <person name="Kovar C."/>
            <person name="Wu Y."/>
            <person name="Scherer S.E."/>
            <person name="Worley K.C."/>
            <person name="Muzny D.M."/>
            <person name="Gibbs R."/>
        </authorList>
    </citation>
    <scope>NUCLEOTIDE SEQUENCE</scope>
    <source>
        <strain evidence="10">Brora</strain>
    </source>
</reference>
<feature type="compositionally biased region" description="Acidic residues" evidence="6">
    <location>
        <begin position="356"/>
        <end position="368"/>
    </location>
</feature>
<feature type="region of interest" description="Disordered" evidence="6">
    <location>
        <begin position="326"/>
        <end position="449"/>
    </location>
</feature>
<dbReference type="GO" id="GO:0031053">
    <property type="term" value="P:primary miRNA processing"/>
    <property type="evidence" value="ECO:0007669"/>
    <property type="project" value="TreeGrafter"/>
</dbReference>
<accession>T1JCQ9</accession>
<evidence type="ECO:0000259" key="8">
    <source>
        <dbReference type="Pfam" id="PF12066"/>
    </source>
</evidence>
<feature type="domain" description="SERRATE/Ars2 N-terminal" evidence="8">
    <location>
        <begin position="186"/>
        <end position="294"/>
    </location>
</feature>
<evidence type="ECO:0000256" key="5">
    <source>
        <dbReference type="ARBA" id="ARBA00030701"/>
    </source>
</evidence>
<dbReference type="PANTHER" id="PTHR13165:SF0">
    <property type="entry name" value="SERRATE RNA EFFECTOR MOLECULE HOMOLOG"/>
    <property type="match status" value="1"/>
</dbReference>
<feature type="compositionally biased region" description="Basic and acidic residues" evidence="6">
    <location>
        <begin position="327"/>
        <end position="344"/>
    </location>
</feature>
<reference evidence="9" key="2">
    <citation type="submission" date="2015-02" db="UniProtKB">
        <authorList>
            <consortium name="EnsemblMetazoa"/>
        </authorList>
    </citation>
    <scope>IDENTIFICATION</scope>
</reference>
<keyword evidence="10" id="KW-1185">Reference proteome</keyword>